<evidence type="ECO:0000259" key="17">
    <source>
        <dbReference type="PROSITE" id="PS51296"/>
    </source>
</evidence>
<evidence type="ECO:0000256" key="6">
    <source>
        <dbReference type="ARBA" id="ARBA00022723"/>
    </source>
</evidence>
<comment type="subcellular location">
    <subcellularLocation>
        <location evidence="2">Membrane</location>
    </subcellularLocation>
</comment>
<dbReference type="GO" id="GO:0005737">
    <property type="term" value="C:cytoplasm"/>
    <property type="evidence" value="ECO:0007669"/>
    <property type="project" value="TreeGrafter"/>
</dbReference>
<dbReference type="EC" id="1.14.19.21" evidence="14"/>
<organism evidence="18 19">
    <name type="scientific">Parahaliea mediterranea</name>
    <dbReference type="NCBI Taxonomy" id="651086"/>
    <lineage>
        <taxon>Bacteria</taxon>
        <taxon>Pseudomonadati</taxon>
        <taxon>Pseudomonadota</taxon>
        <taxon>Gammaproteobacteria</taxon>
        <taxon>Cellvibrionales</taxon>
        <taxon>Halieaceae</taxon>
        <taxon>Parahaliea</taxon>
    </lineage>
</organism>
<dbReference type="RefSeq" id="WP_206560525.1">
    <property type="nucleotide sequence ID" value="NZ_JAFKCZ010000007.1"/>
</dbReference>
<accession>A0A939DF45</accession>
<dbReference type="AlphaFoldDB" id="A0A939DF45"/>
<dbReference type="GO" id="GO:0051537">
    <property type="term" value="F:2 iron, 2 sulfur cluster binding"/>
    <property type="evidence" value="ECO:0007669"/>
    <property type="project" value="UniProtKB-KW"/>
</dbReference>
<keyword evidence="19" id="KW-1185">Reference proteome</keyword>
<dbReference type="Pfam" id="PF00355">
    <property type="entry name" value="Rieske"/>
    <property type="match status" value="1"/>
</dbReference>
<keyword evidence="11" id="KW-0472">Membrane</keyword>
<keyword evidence="10" id="KW-0411">Iron-sulfur</keyword>
<comment type="caution">
    <text evidence="18">The sequence shown here is derived from an EMBL/GenBank/DDBJ whole genome shotgun (WGS) entry which is preliminary data.</text>
</comment>
<comment type="similarity">
    <text evidence="13">Belongs to the cholesterol 7-desaturase family.</text>
</comment>
<comment type="catalytic activity">
    <reaction evidence="15">
        <text>cholesterol + NADH + O2 + H(+) = 7-dehydrocholesterol + NAD(+) + 2 H2O</text>
        <dbReference type="Rhea" id="RHEA:51644"/>
        <dbReference type="ChEBI" id="CHEBI:15377"/>
        <dbReference type="ChEBI" id="CHEBI:15378"/>
        <dbReference type="ChEBI" id="CHEBI:15379"/>
        <dbReference type="ChEBI" id="CHEBI:16113"/>
        <dbReference type="ChEBI" id="CHEBI:17759"/>
        <dbReference type="ChEBI" id="CHEBI:57540"/>
        <dbReference type="ChEBI" id="CHEBI:57945"/>
        <dbReference type="EC" id="1.14.19.21"/>
    </reaction>
    <physiologicalReaction direction="left-to-right" evidence="15">
        <dbReference type="Rhea" id="RHEA:51645"/>
    </physiologicalReaction>
</comment>
<dbReference type="GO" id="GO:0046872">
    <property type="term" value="F:metal ion binding"/>
    <property type="evidence" value="ECO:0007669"/>
    <property type="project" value="UniProtKB-KW"/>
</dbReference>
<evidence type="ECO:0000313" key="19">
    <source>
        <dbReference type="Proteomes" id="UP000664303"/>
    </source>
</evidence>
<dbReference type="CDD" id="cd03469">
    <property type="entry name" value="Rieske_RO_Alpha_N"/>
    <property type="match status" value="1"/>
</dbReference>
<dbReference type="Pfam" id="PF19298">
    <property type="entry name" value="KshA_C"/>
    <property type="match status" value="1"/>
</dbReference>
<comment type="pathway">
    <text evidence="12">Steroid hormone biosynthesis; dafachronic acid biosynthesis.</text>
</comment>
<reference evidence="18" key="1">
    <citation type="submission" date="2021-02" db="EMBL/GenBank/DDBJ databases">
        <title>PHA producing bacteria isolated from coastal sediment in Guangdong, Shenzhen.</title>
        <authorList>
            <person name="Zheng W."/>
            <person name="Yu S."/>
            <person name="Huang Y."/>
        </authorList>
    </citation>
    <scope>NUCLEOTIDE SEQUENCE</scope>
    <source>
        <strain evidence="18">TN14-10</strain>
    </source>
</reference>
<dbReference type="InterPro" id="IPR017941">
    <property type="entry name" value="Rieske_2Fe-2S"/>
</dbReference>
<name>A0A939DF45_9GAMM</name>
<dbReference type="PROSITE" id="PS51296">
    <property type="entry name" value="RIESKE"/>
    <property type="match status" value="1"/>
</dbReference>
<evidence type="ECO:0000256" key="5">
    <source>
        <dbReference type="ARBA" id="ARBA00022714"/>
    </source>
</evidence>
<gene>
    <name evidence="18" type="ORF">JYP50_10775</name>
</gene>
<evidence type="ECO:0000256" key="16">
    <source>
        <dbReference type="ARBA" id="ARBA00049548"/>
    </source>
</evidence>
<evidence type="ECO:0000256" key="1">
    <source>
        <dbReference type="ARBA" id="ARBA00001962"/>
    </source>
</evidence>
<evidence type="ECO:0000256" key="9">
    <source>
        <dbReference type="ARBA" id="ARBA00023004"/>
    </source>
</evidence>
<evidence type="ECO:0000256" key="13">
    <source>
        <dbReference type="ARBA" id="ARBA00025729"/>
    </source>
</evidence>
<dbReference type="Gene3D" id="3.90.380.10">
    <property type="entry name" value="Naphthalene 1,2-dioxygenase Alpha Subunit, Chain A, domain 1"/>
    <property type="match status" value="1"/>
</dbReference>
<keyword evidence="4" id="KW-0812">Transmembrane</keyword>
<sequence length="332" mass="38066">MNARFPMPIPVGWYCVGFADELAVGEVRNIHYFDRDMVLFRTESGAVGLVDPACPHLGAHLGHGGVVVGESIRCPFHHWQYDRRGMVTDIPYAKAIPPRARDQACLRTYPVTEANEVIWAWYHPDNAPPPYEVIELDELRDPEWVEQERYFWSFSSHPQEIAENGVDVAHFKYVHRMEAVPEGETRYDGHIRRSRVSGRRKVTDASGREIEIDSSVEVVQNGAGQKWTRFKGLVDYLLQVLVTPVNGEQVEVRFAYTHRRYPEDSFEYQALRQAIANTNGQSGLEGDIPIWHNKFHLTEPLLCDGDGPVMRFRRYFSQFYPAPEPAPVVRGE</sequence>
<dbReference type="Proteomes" id="UP000664303">
    <property type="component" value="Unassembled WGS sequence"/>
</dbReference>
<dbReference type="EMBL" id="JAFKCZ010000007">
    <property type="protein sequence ID" value="MBN7797078.1"/>
    <property type="molecule type" value="Genomic_DNA"/>
</dbReference>
<keyword evidence="8" id="KW-0560">Oxidoreductase</keyword>
<keyword evidence="9" id="KW-0408">Iron</keyword>
<keyword evidence="5" id="KW-0001">2Fe-2S</keyword>
<evidence type="ECO:0000256" key="11">
    <source>
        <dbReference type="ARBA" id="ARBA00023136"/>
    </source>
</evidence>
<evidence type="ECO:0000256" key="15">
    <source>
        <dbReference type="ARBA" id="ARBA00047853"/>
    </source>
</evidence>
<dbReference type="SUPFAM" id="SSF55961">
    <property type="entry name" value="Bet v1-like"/>
    <property type="match status" value="1"/>
</dbReference>
<comment type="catalytic activity">
    <reaction evidence="16">
        <text>cholesterol + NADPH + O2 + H(+) = 7-dehydrocholesterol + NADP(+) + 2 H2O</text>
        <dbReference type="Rhea" id="RHEA:45024"/>
        <dbReference type="ChEBI" id="CHEBI:15377"/>
        <dbReference type="ChEBI" id="CHEBI:15378"/>
        <dbReference type="ChEBI" id="CHEBI:15379"/>
        <dbReference type="ChEBI" id="CHEBI:16113"/>
        <dbReference type="ChEBI" id="CHEBI:17759"/>
        <dbReference type="ChEBI" id="CHEBI:57783"/>
        <dbReference type="ChEBI" id="CHEBI:58349"/>
        <dbReference type="EC" id="1.14.19.21"/>
    </reaction>
    <physiologicalReaction direction="left-to-right" evidence="16">
        <dbReference type="Rhea" id="RHEA:45025"/>
    </physiologicalReaction>
</comment>
<evidence type="ECO:0000256" key="10">
    <source>
        <dbReference type="ARBA" id="ARBA00023014"/>
    </source>
</evidence>
<keyword evidence="6" id="KW-0479">Metal-binding</keyword>
<dbReference type="Gene3D" id="2.102.10.10">
    <property type="entry name" value="Rieske [2Fe-2S] iron-sulphur domain"/>
    <property type="match status" value="1"/>
</dbReference>
<evidence type="ECO:0000256" key="4">
    <source>
        <dbReference type="ARBA" id="ARBA00022692"/>
    </source>
</evidence>
<dbReference type="InterPro" id="IPR045605">
    <property type="entry name" value="KshA-like_C"/>
</dbReference>
<evidence type="ECO:0000256" key="3">
    <source>
        <dbReference type="ARBA" id="ARBA00004972"/>
    </source>
</evidence>
<dbReference type="PANTHER" id="PTHR21266">
    <property type="entry name" value="IRON-SULFUR DOMAIN CONTAINING PROTEIN"/>
    <property type="match status" value="1"/>
</dbReference>
<dbReference type="InterPro" id="IPR050584">
    <property type="entry name" value="Cholesterol_7-desaturase"/>
</dbReference>
<dbReference type="GO" id="GO:0016020">
    <property type="term" value="C:membrane"/>
    <property type="evidence" value="ECO:0007669"/>
    <property type="project" value="UniProtKB-SubCell"/>
</dbReference>
<evidence type="ECO:0000256" key="14">
    <source>
        <dbReference type="ARBA" id="ARBA00026095"/>
    </source>
</evidence>
<evidence type="ECO:0000256" key="2">
    <source>
        <dbReference type="ARBA" id="ARBA00004370"/>
    </source>
</evidence>
<evidence type="ECO:0000256" key="8">
    <source>
        <dbReference type="ARBA" id="ARBA00023002"/>
    </source>
</evidence>
<proteinExistence type="inferred from homology"/>
<keyword evidence="7" id="KW-1133">Transmembrane helix</keyword>
<dbReference type="SUPFAM" id="SSF50022">
    <property type="entry name" value="ISP domain"/>
    <property type="match status" value="1"/>
</dbReference>
<evidence type="ECO:0000256" key="7">
    <source>
        <dbReference type="ARBA" id="ARBA00022989"/>
    </source>
</evidence>
<protein>
    <recommendedName>
        <fullName evidence="14">cholesterol 7-desaturase</fullName>
        <ecNumber evidence="14">1.14.19.21</ecNumber>
    </recommendedName>
</protein>
<feature type="domain" description="Rieske" evidence="17">
    <location>
        <begin position="13"/>
        <end position="120"/>
    </location>
</feature>
<comment type="pathway">
    <text evidence="3">Hormone biosynthesis.</text>
</comment>
<dbReference type="PANTHER" id="PTHR21266:SF32">
    <property type="entry name" value="CHOLESTEROL 7-DESATURASE NVD"/>
    <property type="match status" value="1"/>
</dbReference>
<dbReference type="InterPro" id="IPR036922">
    <property type="entry name" value="Rieske_2Fe-2S_sf"/>
</dbReference>
<dbReference type="GO" id="GO:0008203">
    <property type="term" value="P:cholesterol metabolic process"/>
    <property type="evidence" value="ECO:0007669"/>
    <property type="project" value="InterPro"/>
</dbReference>
<evidence type="ECO:0000256" key="12">
    <source>
        <dbReference type="ARBA" id="ARBA00025712"/>
    </source>
</evidence>
<evidence type="ECO:0000313" key="18">
    <source>
        <dbReference type="EMBL" id="MBN7797078.1"/>
    </source>
</evidence>
<dbReference type="GO" id="GO:0170056">
    <property type="term" value="F:cholesterol 7-desaturase [NAD(P)H] activity"/>
    <property type="evidence" value="ECO:0007669"/>
    <property type="project" value="UniProtKB-EC"/>
</dbReference>
<comment type="cofactor">
    <cofactor evidence="1">
        <name>Fe cation</name>
        <dbReference type="ChEBI" id="CHEBI:24875"/>
    </cofactor>
</comment>